<sequence length="364" mass="36565">MENVGSPSPSAADDDTPVQPISSSTPPVPSFPAPLGTTGVPPVSPTETRKRGRPEKHATESSASPVMTTPSPSQVAGGGFTSPTQPQADVASPGMTTPLPSQVADGGLSSPTQPQEDGANPGMTTPPPSQVAGGGLSSPTQPQEDGASPGMTTPPPPQVAGGGLSSPTQPQAEAAISAVPVKRGRGRPPGSKSKQKSVGSGSKPAESGPMQSHVIKIETGEDVLAKIMSFCKSTSNSVCVLSGNGSISKVLLRQTSGIETYEGLFQIINLSGFIFVLESGSTEGGLSVLLGGEADGYIRGGSVAGLLTAATAVQVIVGSFSTQKQRPLKSVGTLSGSSGGPDSPPDETRKKRSSPGVKDQKPWK</sequence>
<dbReference type="GO" id="GO:0005634">
    <property type="term" value="C:nucleus"/>
    <property type="evidence" value="ECO:0007669"/>
    <property type="project" value="UniProtKB-SubCell"/>
</dbReference>
<protein>
    <recommendedName>
        <fullName evidence="5">AT-hook motif nuclear-localized protein</fullName>
    </recommendedName>
</protein>
<comment type="function">
    <text evidence="1 5">Transcription factor that specifically binds AT-rich DNA sequences related to the nuclear matrix attachment regions (MARs).</text>
</comment>
<evidence type="ECO:0000256" key="5">
    <source>
        <dbReference type="RuleBase" id="RU367031"/>
    </source>
</evidence>
<feature type="domain" description="PPC" evidence="7">
    <location>
        <begin position="207"/>
        <end position="341"/>
    </location>
</feature>
<keyword evidence="3 5" id="KW-0238">DNA-binding</keyword>
<dbReference type="SUPFAM" id="SSF117856">
    <property type="entry name" value="AF0104/ALDC/Ptd012-like"/>
    <property type="match status" value="1"/>
</dbReference>
<reference evidence="8 9" key="1">
    <citation type="submission" date="2024-05" db="EMBL/GenBank/DDBJ databases">
        <title>De novo assembly of an allotetraploid wild potato.</title>
        <authorList>
            <person name="Hosaka A.J."/>
        </authorList>
    </citation>
    <scope>NUCLEOTIDE SEQUENCE [LARGE SCALE GENOMIC DNA]</scope>
    <source>
        <tissue evidence="8">Young leaves</tissue>
    </source>
</reference>
<evidence type="ECO:0000256" key="6">
    <source>
        <dbReference type="SAM" id="MobiDB-lite"/>
    </source>
</evidence>
<comment type="domain">
    <text evidence="5">The PPC domain mediates interactions between AHL proteins.</text>
</comment>
<evidence type="ECO:0000256" key="4">
    <source>
        <dbReference type="ARBA" id="ARBA00023163"/>
    </source>
</evidence>
<dbReference type="CDD" id="cd11378">
    <property type="entry name" value="DUF296"/>
    <property type="match status" value="1"/>
</dbReference>
<dbReference type="PANTHER" id="PTHR31500">
    <property type="entry name" value="AT-HOOK MOTIF NUCLEAR-LOCALIZED PROTEIN 9"/>
    <property type="match status" value="1"/>
</dbReference>
<dbReference type="PROSITE" id="PS51742">
    <property type="entry name" value="PPC"/>
    <property type="match status" value="1"/>
</dbReference>
<evidence type="ECO:0000259" key="7">
    <source>
        <dbReference type="PROSITE" id="PS51742"/>
    </source>
</evidence>
<dbReference type="PANTHER" id="PTHR31500:SF107">
    <property type="entry name" value="AT-HOOK MOTIF NUCLEAR-LOCALIZED PROTEIN"/>
    <property type="match status" value="1"/>
</dbReference>
<evidence type="ECO:0000313" key="8">
    <source>
        <dbReference type="EMBL" id="KAL3345781.1"/>
    </source>
</evidence>
<proteinExistence type="predicted"/>
<dbReference type="AlphaFoldDB" id="A0ABD2SPR3"/>
<feature type="compositionally biased region" description="Low complexity" evidence="6">
    <location>
        <begin position="188"/>
        <end position="204"/>
    </location>
</feature>
<name>A0ABD2SPR3_9SOLN</name>
<evidence type="ECO:0000256" key="1">
    <source>
        <dbReference type="ARBA" id="ARBA00003687"/>
    </source>
</evidence>
<gene>
    <name evidence="8" type="ORF">AABB24_024635</name>
</gene>
<feature type="region of interest" description="Disordered" evidence="6">
    <location>
        <begin position="1"/>
        <end position="213"/>
    </location>
</feature>
<feature type="compositionally biased region" description="Polar residues" evidence="6">
    <location>
        <begin position="60"/>
        <end position="74"/>
    </location>
</feature>
<dbReference type="InterPro" id="IPR017956">
    <property type="entry name" value="AT_hook_DNA-bd_motif"/>
</dbReference>
<keyword evidence="2 5" id="KW-0805">Transcription regulation</keyword>
<keyword evidence="4 5" id="KW-0804">Transcription</keyword>
<dbReference type="EMBL" id="JBJKTR010000014">
    <property type="protein sequence ID" value="KAL3345781.1"/>
    <property type="molecule type" value="Genomic_DNA"/>
</dbReference>
<evidence type="ECO:0000256" key="3">
    <source>
        <dbReference type="ARBA" id="ARBA00023125"/>
    </source>
</evidence>
<dbReference type="GO" id="GO:0003680">
    <property type="term" value="F:minor groove of adenine-thymine-rich DNA binding"/>
    <property type="evidence" value="ECO:0007669"/>
    <property type="project" value="UniProtKB-UniRule"/>
</dbReference>
<evidence type="ECO:0000256" key="2">
    <source>
        <dbReference type="ARBA" id="ARBA00023015"/>
    </source>
</evidence>
<keyword evidence="9" id="KW-1185">Reference proteome</keyword>
<evidence type="ECO:0000313" key="9">
    <source>
        <dbReference type="Proteomes" id="UP001627284"/>
    </source>
</evidence>
<comment type="subcellular location">
    <subcellularLocation>
        <location evidence="5">Nucleus</location>
    </subcellularLocation>
</comment>
<dbReference type="SMART" id="SM00384">
    <property type="entry name" value="AT_hook"/>
    <property type="match status" value="2"/>
</dbReference>
<accession>A0ABD2SPR3</accession>
<comment type="caution">
    <text evidence="8">The sequence shown here is derived from an EMBL/GenBank/DDBJ whole genome shotgun (WGS) entry which is preliminary data.</text>
</comment>
<dbReference type="Proteomes" id="UP001627284">
    <property type="component" value="Unassembled WGS sequence"/>
</dbReference>
<organism evidence="8 9">
    <name type="scientific">Solanum stoloniferum</name>
    <dbReference type="NCBI Taxonomy" id="62892"/>
    <lineage>
        <taxon>Eukaryota</taxon>
        <taxon>Viridiplantae</taxon>
        <taxon>Streptophyta</taxon>
        <taxon>Embryophyta</taxon>
        <taxon>Tracheophyta</taxon>
        <taxon>Spermatophyta</taxon>
        <taxon>Magnoliopsida</taxon>
        <taxon>eudicotyledons</taxon>
        <taxon>Gunneridae</taxon>
        <taxon>Pentapetalae</taxon>
        <taxon>asterids</taxon>
        <taxon>lamiids</taxon>
        <taxon>Solanales</taxon>
        <taxon>Solanaceae</taxon>
        <taxon>Solanoideae</taxon>
        <taxon>Solaneae</taxon>
        <taxon>Solanum</taxon>
    </lineage>
</organism>
<dbReference type="Pfam" id="PF03479">
    <property type="entry name" value="PCC"/>
    <property type="match status" value="1"/>
</dbReference>
<dbReference type="InterPro" id="IPR039605">
    <property type="entry name" value="AHL"/>
</dbReference>
<keyword evidence="5" id="KW-0539">Nucleus</keyword>
<feature type="region of interest" description="Disordered" evidence="6">
    <location>
        <begin position="324"/>
        <end position="364"/>
    </location>
</feature>
<dbReference type="Gene3D" id="3.30.1330.80">
    <property type="entry name" value="Hypothetical protein, similar to alpha- acetolactate decarboxylase, domain 2"/>
    <property type="match status" value="1"/>
</dbReference>
<dbReference type="InterPro" id="IPR005175">
    <property type="entry name" value="PPC_dom"/>
</dbReference>